<dbReference type="AlphaFoldDB" id="D1NWM3"/>
<organism evidence="1 2">
    <name type="scientific">Bifidobacterium gallicum DSM 20093 = LMG 11596</name>
    <dbReference type="NCBI Taxonomy" id="561180"/>
    <lineage>
        <taxon>Bacteria</taxon>
        <taxon>Bacillati</taxon>
        <taxon>Actinomycetota</taxon>
        <taxon>Actinomycetes</taxon>
        <taxon>Bifidobacteriales</taxon>
        <taxon>Bifidobacteriaceae</taxon>
        <taxon>Bifidobacterium</taxon>
    </lineage>
</organism>
<dbReference type="EMBL" id="ABXB03000005">
    <property type="protein sequence ID" value="EFA22182.1"/>
    <property type="molecule type" value="Genomic_DNA"/>
</dbReference>
<dbReference type="Proteomes" id="UP000003656">
    <property type="component" value="Unassembled WGS sequence"/>
</dbReference>
<evidence type="ECO:0000313" key="2">
    <source>
        <dbReference type="Proteomes" id="UP000003656"/>
    </source>
</evidence>
<name>D1NWM3_9BIFI</name>
<protein>
    <submittedName>
        <fullName evidence="1">Uncharacterized protein</fullName>
    </submittedName>
</protein>
<evidence type="ECO:0000313" key="1">
    <source>
        <dbReference type="EMBL" id="EFA22182.1"/>
    </source>
</evidence>
<reference evidence="1 2" key="1">
    <citation type="submission" date="2009-11" db="EMBL/GenBank/DDBJ databases">
        <authorList>
            <person name="Weinstock G."/>
            <person name="Sodergren E."/>
            <person name="Clifton S."/>
            <person name="Fulton L."/>
            <person name="Fulton B."/>
            <person name="Courtney L."/>
            <person name="Fronick C."/>
            <person name="Harrison M."/>
            <person name="Strong C."/>
            <person name="Farmer C."/>
            <person name="Delahaunty K."/>
            <person name="Markovic C."/>
            <person name="Hall O."/>
            <person name="Minx P."/>
            <person name="Tomlinson C."/>
            <person name="Mitreva M."/>
            <person name="Nelson J."/>
            <person name="Hou S."/>
            <person name="Wollam A."/>
            <person name="Pepin K.H."/>
            <person name="Johnson M."/>
            <person name="Bhonagiri V."/>
            <person name="Nash W.E."/>
            <person name="Warren W."/>
            <person name="Chinwalla A."/>
            <person name="Mardis E.R."/>
            <person name="Wilson R.K."/>
        </authorList>
    </citation>
    <scope>NUCLEOTIDE SEQUENCE [LARGE SCALE GENOMIC DNA]</scope>
    <source>
        <strain evidence="1 2">DSM 20093</strain>
    </source>
</reference>
<gene>
    <name evidence="1" type="ORF">BIFGAL_04277</name>
</gene>
<sequence length="71" mass="8552">MPGCVVFVPRRYKRMHFRINSYRFCTTVVRLRYNFCPDVSRMYHTGTFTLRISPRFARVRTTVVQTRAFLA</sequence>
<proteinExistence type="predicted"/>
<comment type="caution">
    <text evidence="1">The sequence shown here is derived from an EMBL/GenBank/DDBJ whole genome shotgun (WGS) entry which is preliminary data.</text>
</comment>
<accession>D1NWM3</accession>